<dbReference type="SUPFAM" id="SSF46894">
    <property type="entry name" value="C-terminal effector domain of the bipartite response regulators"/>
    <property type="match status" value="1"/>
</dbReference>
<keyword evidence="2" id="KW-0238">DNA-binding</keyword>
<dbReference type="Gene3D" id="1.10.10.10">
    <property type="entry name" value="Winged helix-like DNA-binding domain superfamily/Winged helix DNA-binding domain"/>
    <property type="match status" value="1"/>
</dbReference>
<reference evidence="5 6" key="1">
    <citation type="submission" date="2018-10" db="EMBL/GenBank/DDBJ databases">
        <authorList>
            <person name="Perry B.J."/>
            <person name="Sullivan J.T."/>
            <person name="Murphy R.J.T."/>
            <person name="Ramsay J.P."/>
            <person name="Ronson C.W."/>
        </authorList>
    </citation>
    <scope>NUCLEOTIDE SEQUENCE [LARGE SCALE GENOMIC DNA]</scope>
    <source>
        <strain evidence="5 6">R88b</strain>
    </source>
</reference>
<dbReference type="GO" id="GO:0003677">
    <property type="term" value="F:DNA binding"/>
    <property type="evidence" value="ECO:0007669"/>
    <property type="project" value="UniProtKB-KW"/>
</dbReference>
<dbReference type="PRINTS" id="PR00038">
    <property type="entry name" value="HTHLUXR"/>
</dbReference>
<dbReference type="PROSITE" id="PS00622">
    <property type="entry name" value="HTH_LUXR_1"/>
    <property type="match status" value="1"/>
</dbReference>
<evidence type="ECO:0000256" key="2">
    <source>
        <dbReference type="ARBA" id="ARBA00023125"/>
    </source>
</evidence>
<dbReference type="Pfam" id="PF14417">
    <property type="entry name" value="MEDS"/>
    <property type="match status" value="1"/>
</dbReference>
<evidence type="ECO:0000313" key="6">
    <source>
        <dbReference type="Proteomes" id="UP000503017"/>
    </source>
</evidence>
<dbReference type="AlphaFoldDB" id="A0A6M7WQ46"/>
<accession>A0A6M7WQ46</accession>
<protein>
    <recommendedName>
        <fullName evidence="4">HTH luxR-type domain-containing protein</fullName>
    </recommendedName>
</protein>
<name>A0A6M7WQ46_RHILI</name>
<evidence type="ECO:0000256" key="3">
    <source>
        <dbReference type="ARBA" id="ARBA00023163"/>
    </source>
</evidence>
<gene>
    <name evidence="5" type="ORF">EB235_16700</name>
</gene>
<evidence type="ECO:0000313" key="5">
    <source>
        <dbReference type="EMBL" id="QKD02943.1"/>
    </source>
</evidence>
<dbReference type="InterPro" id="IPR000792">
    <property type="entry name" value="Tscrpt_reg_LuxR_C"/>
</dbReference>
<dbReference type="InterPro" id="IPR025847">
    <property type="entry name" value="MEDS_domain"/>
</dbReference>
<dbReference type="PROSITE" id="PS50043">
    <property type="entry name" value="HTH_LUXR_2"/>
    <property type="match status" value="1"/>
</dbReference>
<dbReference type="CDD" id="cd06170">
    <property type="entry name" value="LuxR_C_like"/>
    <property type="match status" value="1"/>
</dbReference>
<dbReference type="PANTHER" id="PTHR44688:SF16">
    <property type="entry name" value="DNA-BINDING TRANSCRIPTIONAL ACTIVATOR DEVR_DOSR"/>
    <property type="match status" value="1"/>
</dbReference>
<keyword evidence="1" id="KW-0805">Transcription regulation</keyword>
<proteinExistence type="predicted"/>
<evidence type="ECO:0000259" key="4">
    <source>
        <dbReference type="PROSITE" id="PS50043"/>
    </source>
</evidence>
<feature type="domain" description="HTH luxR-type" evidence="4">
    <location>
        <begin position="227"/>
        <end position="291"/>
    </location>
</feature>
<keyword evidence="3" id="KW-0804">Transcription</keyword>
<dbReference type="Proteomes" id="UP000503017">
    <property type="component" value="Chromosome"/>
</dbReference>
<dbReference type="EMBL" id="CP033367">
    <property type="protein sequence ID" value="QKD02943.1"/>
    <property type="molecule type" value="Genomic_DNA"/>
</dbReference>
<dbReference type="Pfam" id="PF00196">
    <property type="entry name" value="GerE"/>
    <property type="match status" value="1"/>
</dbReference>
<dbReference type="InterPro" id="IPR016032">
    <property type="entry name" value="Sig_transdc_resp-reg_C-effctor"/>
</dbReference>
<evidence type="ECO:0000256" key="1">
    <source>
        <dbReference type="ARBA" id="ARBA00023015"/>
    </source>
</evidence>
<dbReference type="GO" id="GO:0006355">
    <property type="term" value="P:regulation of DNA-templated transcription"/>
    <property type="evidence" value="ECO:0007669"/>
    <property type="project" value="InterPro"/>
</dbReference>
<dbReference type="SMART" id="SM00421">
    <property type="entry name" value="HTH_LUXR"/>
    <property type="match status" value="1"/>
</dbReference>
<sequence>MHPESVVDMNDEPAHAPRKSGIRVMGEISWGTHICVFYEAEQDLLATNASYFAAGLDDNEFCIWAVSDPIDAEAAKDALRQSIPDIDARLLAGQMEMIAATDWYLPGGEFDMQHITGGWNEKLRAALERGYAGIRISGNAFWIGTSHWKEFCQYEHELDRSLAGQKMLVLCTYSLSKSRAVDLLDVARAHQFTITRRKGEWEFLETPELQAAKQEIRKLNGALDILADTGHAAFTARERVVLAQIVRGYSSKEIARTLKIAPRTVEFHRANLLKKTNARSTVHLLHMVLGE</sequence>
<dbReference type="InterPro" id="IPR036388">
    <property type="entry name" value="WH-like_DNA-bd_sf"/>
</dbReference>
<dbReference type="PANTHER" id="PTHR44688">
    <property type="entry name" value="DNA-BINDING TRANSCRIPTIONAL ACTIVATOR DEVR_DOSR"/>
    <property type="match status" value="1"/>
</dbReference>
<organism evidence="5 6">
    <name type="scientific">Mesorhizobium loti R88b</name>
    <dbReference type="NCBI Taxonomy" id="935548"/>
    <lineage>
        <taxon>Bacteria</taxon>
        <taxon>Pseudomonadati</taxon>
        <taxon>Pseudomonadota</taxon>
        <taxon>Alphaproteobacteria</taxon>
        <taxon>Hyphomicrobiales</taxon>
        <taxon>Phyllobacteriaceae</taxon>
        <taxon>Mesorhizobium</taxon>
    </lineage>
</organism>